<name>A0A914E2M9_9BILA</name>
<protein>
    <submittedName>
        <fullName evidence="3">Uncharacterized protein</fullName>
    </submittedName>
</protein>
<dbReference type="WBParaSite" id="ACRNAN_scaffold5429.g21121.t1">
    <property type="protein sequence ID" value="ACRNAN_scaffold5429.g21121.t1"/>
    <property type="gene ID" value="ACRNAN_scaffold5429.g21121"/>
</dbReference>
<evidence type="ECO:0000256" key="1">
    <source>
        <dbReference type="SAM" id="MobiDB-lite"/>
    </source>
</evidence>
<organism evidence="2 3">
    <name type="scientific">Acrobeloides nanus</name>
    <dbReference type="NCBI Taxonomy" id="290746"/>
    <lineage>
        <taxon>Eukaryota</taxon>
        <taxon>Metazoa</taxon>
        <taxon>Ecdysozoa</taxon>
        <taxon>Nematoda</taxon>
        <taxon>Chromadorea</taxon>
        <taxon>Rhabditida</taxon>
        <taxon>Tylenchina</taxon>
        <taxon>Cephalobomorpha</taxon>
        <taxon>Cephaloboidea</taxon>
        <taxon>Cephalobidae</taxon>
        <taxon>Acrobeloides</taxon>
    </lineage>
</organism>
<feature type="compositionally biased region" description="Low complexity" evidence="1">
    <location>
        <begin position="131"/>
        <end position="147"/>
    </location>
</feature>
<reference evidence="3" key="1">
    <citation type="submission" date="2022-11" db="UniProtKB">
        <authorList>
            <consortium name="WormBaseParasite"/>
        </authorList>
    </citation>
    <scope>IDENTIFICATION</scope>
</reference>
<keyword evidence="2" id="KW-1185">Reference proteome</keyword>
<evidence type="ECO:0000313" key="2">
    <source>
        <dbReference type="Proteomes" id="UP000887540"/>
    </source>
</evidence>
<accession>A0A914E2M9</accession>
<proteinExistence type="predicted"/>
<evidence type="ECO:0000313" key="3">
    <source>
        <dbReference type="WBParaSite" id="ACRNAN_scaffold5429.g21121.t1"/>
    </source>
</evidence>
<dbReference type="AlphaFoldDB" id="A0A914E2M9"/>
<feature type="region of interest" description="Disordered" evidence="1">
    <location>
        <begin position="128"/>
        <end position="147"/>
    </location>
</feature>
<dbReference type="Proteomes" id="UP000887540">
    <property type="component" value="Unplaced"/>
</dbReference>
<sequence>MLLNELIRSFEKDWYSNLLDRLREVEYSDVLPALRDFHDILRIQQKGQDYIIYPKEHEATAHQMGLINAIKIKKKKGALKYTFSVLFIYPFRNHGRIRRFPMPLNFAAKRVRDRRFLRRAEQSSKVTSCLQHPPQVVSHQQQVSKVSKPLPQIPTRFESRIQRLPKDHGKLSLDREELPTRPRPLPNFAVRYKSNLNSLEKSGIPQTSEKIEWPVKAFEGVEDEKLPVTITKRHIEKAIEISSSDKELTDLLKLTKKSHGLPQSKVRFLNLLYYSHCIMNKHLCLLAWEVVKKAALEEASKNMMVQSGVASSHAEMGIQDFNFVETFSPNASEYDFPEENNNEWEDRKKCKREVRIINNLPVVKFETSTPATVQTKKSGSMMTIPVVSTKNNFFGYHVVDTTENNKDHVETLGVLPVDMLKYEVESEGSCSSSFFSTSGGFTQSVKFTHFVDEYNQMSMIERMPENKKVDSYLKNHLSGLLKDVKDNHKSRETTSYFQDIVGEAWLNPQFQRLIDIVSEFGGEAYLALVEARYKQSHGRELNLELINSILGTNSQTSIQAFEEAKQSHFEVSVYKERMHLKLKSGCQKSKPTRRCLNVLQQVYARLLERDPEPLTADDLSDCLGSYSADDLRELISNGFEEIFYAKDYQEQN</sequence>